<dbReference type="GeneID" id="66609312"/>
<accession>A0AAP8E427</accession>
<dbReference type="Proteomes" id="UP000289557">
    <property type="component" value="Chromosome"/>
</dbReference>
<protein>
    <submittedName>
        <fullName evidence="1">Uncharacterized protein</fullName>
    </submittedName>
</protein>
<dbReference type="AlphaFoldDB" id="A0AAP8E427"/>
<evidence type="ECO:0000313" key="2">
    <source>
        <dbReference type="Proteomes" id="UP000289557"/>
    </source>
</evidence>
<reference evidence="1 2" key="1">
    <citation type="submission" date="2019-01" db="EMBL/GenBank/DDBJ databases">
        <authorList>
            <consortium name="Pathogen Informatics"/>
        </authorList>
    </citation>
    <scope>NUCLEOTIDE SEQUENCE [LARGE SCALE GENOMIC DNA]</scope>
    <source>
        <strain evidence="1 2">NCTC10119</strain>
    </source>
</reference>
<proteinExistence type="predicted"/>
<dbReference type="EMBL" id="LR214945">
    <property type="protein sequence ID" value="VEU57462.1"/>
    <property type="molecule type" value="Genomic_DNA"/>
</dbReference>
<organism evidence="1 2">
    <name type="scientific">Mycoplasmoides pneumoniae</name>
    <name type="common">Mycoplasma pneumoniae</name>
    <dbReference type="NCBI Taxonomy" id="2104"/>
    <lineage>
        <taxon>Bacteria</taxon>
        <taxon>Bacillati</taxon>
        <taxon>Mycoplasmatota</taxon>
        <taxon>Mycoplasmoidales</taxon>
        <taxon>Mycoplasmoidaceae</taxon>
        <taxon>Mycoplasmoides</taxon>
    </lineage>
</organism>
<sequence length="75" mass="8991">MLNWFKKIFFSDWGGAEDKQNKNKKNEQAVFVDKVMSRTDLTDEEKTNSSWLLSDVRWLFGRWLRLTKTTPWGSF</sequence>
<evidence type="ECO:0000313" key="1">
    <source>
        <dbReference type="EMBL" id="VEU57462.1"/>
    </source>
</evidence>
<name>A0AAP8E427_MYCPM</name>
<dbReference type="RefSeq" id="WP_017532728.1">
    <property type="nucleotide sequence ID" value="NZ_AP017318.1"/>
</dbReference>
<gene>
    <name evidence="1" type="ORF">NCTC10119_00741</name>
</gene>